<evidence type="ECO:0000256" key="1">
    <source>
        <dbReference type="ARBA" id="ARBA00009577"/>
    </source>
</evidence>
<keyword evidence="5" id="KW-0862">Zinc</keyword>
<name>D1LWY6_SACKO</name>
<protein>
    <recommendedName>
        <fullName evidence="2">Protein Churchill</fullName>
    </recommendedName>
</protein>
<dbReference type="GO" id="GO:0008543">
    <property type="term" value="P:fibroblast growth factor receptor signaling pathway"/>
    <property type="evidence" value="ECO:0007669"/>
    <property type="project" value="TreeGrafter"/>
</dbReference>
<dbReference type="RefSeq" id="NP_001161517.1">
    <property type="nucleotide sequence ID" value="NM_001168045.1"/>
</dbReference>
<reference evidence="11" key="3">
    <citation type="submission" date="2025-05" db="UniProtKB">
        <authorList>
            <consortium name="RefSeq"/>
        </authorList>
    </citation>
    <scope>IDENTIFICATION</scope>
</reference>
<dbReference type="KEGG" id="sko:100313576"/>
<dbReference type="Pfam" id="PF06573">
    <property type="entry name" value="Churchill"/>
    <property type="match status" value="1"/>
</dbReference>
<evidence type="ECO:0000256" key="4">
    <source>
        <dbReference type="ARBA" id="ARBA00022723"/>
    </source>
</evidence>
<reference evidence="9" key="2">
    <citation type="submission" date="2009-11" db="EMBL/GenBank/DDBJ databases">
        <title>FGF signaling in the hemichordate Saccoglossus kowalevskii.</title>
        <authorList>
            <person name="Green S.A."/>
            <person name="Gerhart J."/>
            <person name="Lowe C.J."/>
        </authorList>
    </citation>
    <scope>NUCLEOTIDE SEQUENCE</scope>
</reference>
<sequence length="113" mass="12746">MCLDCVKQKCPDRGSMCLDSGAYLVNYHGCSECKQKEPLKTVDVQKDIEEDGEESVSYQHVCPNCMHVVAEHSYSFSVDGEFQDYNMFCMLCGKGSDTISINPTDPRKQQTLF</sequence>
<dbReference type="AlphaFoldDB" id="D1LWY6"/>
<dbReference type="OrthoDB" id="5954706at2759"/>
<keyword evidence="6" id="KW-0805">Transcription regulation</keyword>
<evidence type="ECO:0000256" key="2">
    <source>
        <dbReference type="ARBA" id="ARBA00021000"/>
    </source>
</evidence>
<keyword evidence="8" id="KW-0804">Transcription</keyword>
<dbReference type="PANTHER" id="PTHR31931:SF2">
    <property type="entry name" value="PROTEIN CHURCHILL"/>
    <property type="match status" value="1"/>
</dbReference>
<evidence type="ECO:0000313" key="11">
    <source>
        <dbReference type="RefSeq" id="NP_001161517.1"/>
    </source>
</evidence>
<evidence type="ECO:0000256" key="8">
    <source>
        <dbReference type="ARBA" id="ARBA00023163"/>
    </source>
</evidence>
<dbReference type="GO" id="GO:0045893">
    <property type="term" value="P:positive regulation of DNA-templated transcription"/>
    <property type="evidence" value="ECO:0007669"/>
    <property type="project" value="InterPro"/>
</dbReference>
<evidence type="ECO:0000313" key="9">
    <source>
        <dbReference type="EMBL" id="ACY92492.1"/>
    </source>
</evidence>
<dbReference type="GO" id="GO:0008270">
    <property type="term" value="F:zinc ion binding"/>
    <property type="evidence" value="ECO:0007669"/>
    <property type="project" value="InterPro"/>
</dbReference>
<dbReference type="InterPro" id="IPR038543">
    <property type="entry name" value="Churchill_sf"/>
</dbReference>
<evidence type="ECO:0000256" key="5">
    <source>
        <dbReference type="ARBA" id="ARBA00022833"/>
    </source>
</evidence>
<accession>D1LWY6</accession>
<keyword evidence="7" id="KW-0010">Activator</keyword>
<dbReference type="InterPro" id="IPR009508">
    <property type="entry name" value="Transcrpt_activator_Churchill"/>
</dbReference>
<comment type="similarity">
    <text evidence="1">Belongs to the Churchill family.</text>
</comment>
<dbReference type="Gene3D" id="2.60.40.4240">
    <property type="entry name" value="Transcription activator, Churchill"/>
    <property type="match status" value="1"/>
</dbReference>
<organism evidence="9">
    <name type="scientific">Saccoglossus kowalevskii</name>
    <name type="common">Acorn worm</name>
    <dbReference type="NCBI Taxonomy" id="10224"/>
    <lineage>
        <taxon>Eukaryota</taxon>
        <taxon>Metazoa</taxon>
        <taxon>Hemichordata</taxon>
        <taxon>Enteropneusta</taxon>
        <taxon>Harrimaniidae</taxon>
        <taxon>Saccoglossus</taxon>
    </lineage>
</organism>
<evidence type="ECO:0000256" key="7">
    <source>
        <dbReference type="ARBA" id="ARBA00023159"/>
    </source>
</evidence>
<proteinExistence type="evidence at transcript level"/>
<keyword evidence="3" id="KW-0217">Developmental protein</keyword>
<keyword evidence="4" id="KW-0479">Metal-binding</keyword>
<dbReference type="Proteomes" id="UP000694865">
    <property type="component" value="Unplaced"/>
</dbReference>
<keyword evidence="10" id="KW-1185">Reference proteome</keyword>
<evidence type="ECO:0000313" key="10">
    <source>
        <dbReference type="Proteomes" id="UP000694865"/>
    </source>
</evidence>
<dbReference type="PANTHER" id="PTHR31931">
    <property type="entry name" value="PROTEIN CHURCHILL"/>
    <property type="match status" value="1"/>
</dbReference>
<reference evidence="9" key="1">
    <citation type="submission" date="2009-10" db="EMBL/GenBank/DDBJ databases">
        <authorList>
            <person name="Freeman R.M.Jr."/>
            <person name="Wu M.M."/>
            <person name="Gerhart J.J."/>
        </authorList>
    </citation>
    <scope>NUCLEOTIDE SEQUENCE</scope>
</reference>
<gene>
    <name evidence="11" type="primary">LOC100313576</name>
</gene>
<evidence type="ECO:0000256" key="3">
    <source>
        <dbReference type="ARBA" id="ARBA00022473"/>
    </source>
</evidence>
<dbReference type="GeneID" id="100313576"/>
<evidence type="ECO:0000256" key="6">
    <source>
        <dbReference type="ARBA" id="ARBA00023015"/>
    </source>
</evidence>
<dbReference type="EMBL" id="GU075963">
    <property type="protein sequence ID" value="ACY92492.1"/>
    <property type="molecule type" value="mRNA"/>
</dbReference>